<evidence type="ECO:0000313" key="7">
    <source>
        <dbReference type="EMBL" id="SFE10867.1"/>
    </source>
</evidence>
<gene>
    <name evidence="7" type="ORF">SAMN05216297_12116</name>
</gene>
<feature type="domain" description="SLH" evidence="6">
    <location>
        <begin position="471"/>
        <end position="541"/>
    </location>
</feature>
<dbReference type="InterPro" id="IPR039650">
    <property type="entry name" value="HdrA-like"/>
</dbReference>
<dbReference type="InterPro" id="IPR036188">
    <property type="entry name" value="FAD/NAD-bd_sf"/>
</dbReference>
<keyword evidence="2" id="KW-0479">Metal-binding</keyword>
<dbReference type="RefSeq" id="WP_091499323.1">
    <property type="nucleotide sequence ID" value="NZ_FOMH01000021.1"/>
</dbReference>
<dbReference type="Proteomes" id="UP000199672">
    <property type="component" value="Unassembled WGS sequence"/>
</dbReference>
<dbReference type="Pfam" id="PF12831">
    <property type="entry name" value="FAD_oxidored"/>
    <property type="match status" value="1"/>
</dbReference>
<proteinExistence type="predicted"/>
<evidence type="ECO:0000256" key="5">
    <source>
        <dbReference type="ARBA" id="ARBA00023014"/>
    </source>
</evidence>
<accession>A0A1I1XU32</accession>
<reference evidence="8" key="1">
    <citation type="submission" date="2016-10" db="EMBL/GenBank/DDBJ databases">
        <authorList>
            <person name="Varghese N."/>
            <person name="Submissions S."/>
        </authorList>
    </citation>
    <scope>NUCLEOTIDE SEQUENCE [LARGE SCALE GENOMIC DNA]</scope>
    <source>
        <strain evidence="8">CGMCC 1.10370</strain>
    </source>
</reference>
<evidence type="ECO:0000313" key="8">
    <source>
        <dbReference type="Proteomes" id="UP000199672"/>
    </source>
</evidence>
<keyword evidence="3" id="KW-0560">Oxidoreductase</keyword>
<dbReference type="PANTHER" id="PTHR43498:SF1">
    <property type="entry name" value="COB--COM HETERODISULFIDE REDUCTASE IRON-SULFUR SUBUNIT A"/>
    <property type="match status" value="1"/>
</dbReference>
<protein>
    <submittedName>
        <fullName evidence="7">FAD dependent oxidoreductase</fullName>
    </submittedName>
</protein>
<dbReference type="GO" id="GO:0051539">
    <property type="term" value="F:4 iron, 4 sulfur cluster binding"/>
    <property type="evidence" value="ECO:0007669"/>
    <property type="project" value="UniProtKB-KW"/>
</dbReference>
<evidence type="ECO:0000256" key="3">
    <source>
        <dbReference type="ARBA" id="ARBA00023002"/>
    </source>
</evidence>
<keyword evidence="8" id="KW-1185">Reference proteome</keyword>
<evidence type="ECO:0000256" key="1">
    <source>
        <dbReference type="ARBA" id="ARBA00022485"/>
    </source>
</evidence>
<dbReference type="InterPro" id="IPR001119">
    <property type="entry name" value="SLH_dom"/>
</dbReference>
<dbReference type="AlphaFoldDB" id="A0A1I1XU32"/>
<name>A0A1I1XU32_9FLAO</name>
<dbReference type="Gene3D" id="3.50.50.60">
    <property type="entry name" value="FAD/NAD(P)-binding domain"/>
    <property type="match status" value="1"/>
</dbReference>
<dbReference type="OrthoDB" id="668499at2"/>
<organism evidence="7 8">
    <name type="scientific">Flavobacterium phragmitis</name>
    <dbReference type="NCBI Taxonomy" id="739143"/>
    <lineage>
        <taxon>Bacteria</taxon>
        <taxon>Pseudomonadati</taxon>
        <taxon>Bacteroidota</taxon>
        <taxon>Flavobacteriia</taxon>
        <taxon>Flavobacteriales</taxon>
        <taxon>Flavobacteriaceae</taxon>
        <taxon>Flavobacterium</taxon>
    </lineage>
</organism>
<keyword evidence="1" id="KW-0004">4Fe-4S</keyword>
<evidence type="ECO:0000256" key="4">
    <source>
        <dbReference type="ARBA" id="ARBA00023004"/>
    </source>
</evidence>
<dbReference type="SUPFAM" id="SSF51905">
    <property type="entry name" value="FAD/NAD(P)-binding domain"/>
    <property type="match status" value="1"/>
</dbReference>
<evidence type="ECO:0000256" key="2">
    <source>
        <dbReference type="ARBA" id="ARBA00022723"/>
    </source>
</evidence>
<dbReference type="EMBL" id="FOMH01000021">
    <property type="protein sequence ID" value="SFE10867.1"/>
    <property type="molecule type" value="Genomic_DNA"/>
</dbReference>
<dbReference type="PANTHER" id="PTHR43498">
    <property type="entry name" value="FERREDOXIN:COB-COM HETERODISULFIDE REDUCTASE SUBUNIT A"/>
    <property type="match status" value="1"/>
</dbReference>
<dbReference type="GO" id="GO:0016491">
    <property type="term" value="F:oxidoreductase activity"/>
    <property type="evidence" value="ECO:0007669"/>
    <property type="project" value="UniProtKB-KW"/>
</dbReference>
<dbReference type="PROSITE" id="PS51272">
    <property type="entry name" value="SLH"/>
    <property type="match status" value="1"/>
</dbReference>
<keyword evidence="4" id="KW-0408">Iron</keyword>
<keyword evidence="5" id="KW-0411">Iron-sulfur</keyword>
<sequence length="600" mass="66282">MKIQIIAFFLFCYGYSQNITKKTVDVLVIGGSTSGTSAGIASSRLGANTLIVEESPWIGGMFTSQGVGACDGNHNLDSGIWNEFRGALRDYYGGAAALETGWVSNTLFEPSVGNKIFNQIVAKEKKLEIIHGFYIESIKKSGNKVVGATFKNDKNEVLEVTAKVTIDATDIGESLKMAGTAYRLGMDSRAETKEANAPLKANNIVQDLTWVAVLKDFGAGTDKTIAKPENYDASHFEGSCAETVDNKQIDCDKMLTYGKLPNNKYMINWPKKGNDVYLNVIEMSREERNKELLKARNFTLQFVYYIQKELGYKNLGLADDEFATSDLLAYAPYHREGRRLKGVSFLTYNHVADPYNQKQALYKTGISVGDYPVDHHHDKNPAAPHVGFPPVPSYNIPLGALIPEKVDGFIVSDKAISVSNLINGATRLQPIVLLTGQAAGTLAALAANKNQDVRNVSVRSVQQSLLDQKAYIMPLFDVKPTDPAFETIQKVTATGILKTKGESYQWANRTWFYPEQNISVQEFTEGLNQFDKKNKIVKNTALLTEQEAVNLLIKAGAKIQKGNFSAKPINKRDLAVLIEENLHPFETEIDFSGNTKTKKK</sequence>
<evidence type="ECO:0000259" key="6">
    <source>
        <dbReference type="PROSITE" id="PS51272"/>
    </source>
</evidence>
<dbReference type="STRING" id="739143.SAMN05216297_12116"/>
<dbReference type="GO" id="GO:0046872">
    <property type="term" value="F:metal ion binding"/>
    <property type="evidence" value="ECO:0007669"/>
    <property type="project" value="UniProtKB-KW"/>
</dbReference>